<comment type="caution">
    <text evidence="1">The sequence shown here is derived from an EMBL/GenBank/DDBJ whole genome shotgun (WGS) entry which is preliminary data.</text>
</comment>
<organism evidence="1 2">
    <name type="scientific">Smallanthus sonchifolius</name>
    <dbReference type="NCBI Taxonomy" id="185202"/>
    <lineage>
        <taxon>Eukaryota</taxon>
        <taxon>Viridiplantae</taxon>
        <taxon>Streptophyta</taxon>
        <taxon>Embryophyta</taxon>
        <taxon>Tracheophyta</taxon>
        <taxon>Spermatophyta</taxon>
        <taxon>Magnoliopsida</taxon>
        <taxon>eudicotyledons</taxon>
        <taxon>Gunneridae</taxon>
        <taxon>Pentapetalae</taxon>
        <taxon>asterids</taxon>
        <taxon>campanulids</taxon>
        <taxon>Asterales</taxon>
        <taxon>Asteraceae</taxon>
        <taxon>Asteroideae</taxon>
        <taxon>Heliantheae alliance</taxon>
        <taxon>Millerieae</taxon>
        <taxon>Smallanthus</taxon>
    </lineage>
</organism>
<keyword evidence="2" id="KW-1185">Reference proteome</keyword>
<proteinExistence type="predicted"/>
<reference evidence="1 2" key="2">
    <citation type="journal article" date="2022" name="Mol. Ecol. Resour.">
        <title>The genomes of chicory, endive, great burdock and yacon provide insights into Asteraceae paleo-polyploidization history and plant inulin production.</title>
        <authorList>
            <person name="Fan W."/>
            <person name="Wang S."/>
            <person name="Wang H."/>
            <person name="Wang A."/>
            <person name="Jiang F."/>
            <person name="Liu H."/>
            <person name="Zhao H."/>
            <person name="Xu D."/>
            <person name="Zhang Y."/>
        </authorList>
    </citation>
    <scope>NUCLEOTIDE SEQUENCE [LARGE SCALE GENOMIC DNA]</scope>
    <source>
        <strain evidence="2">cv. Yunnan</strain>
        <tissue evidence="1">Leaves</tissue>
    </source>
</reference>
<accession>A0ACB9HSK8</accession>
<sequence length="100" mass="10865">MLFTVEEIELMKARLRSGAKKSHVHFRDPVSSPHSACDLLNHPPSSSSETMPLPSTSMVSFAPLITASYPESGHASSKDSLSDKNRPDASLLSLLTEKDK</sequence>
<protein>
    <submittedName>
        <fullName evidence="1">Uncharacterized protein</fullName>
    </submittedName>
</protein>
<reference evidence="2" key="1">
    <citation type="journal article" date="2022" name="Mol. Ecol. Resour.">
        <title>The genomes of chicory, endive, great burdock and yacon provide insights into Asteraceae palaeo-polyploidization history and plant inulin production.</title>
        <authorList>
            <person name="Fan W."/>
            <person name="Wang S."/>
            <person name="Wang H."/>
            <person name="Wang A."/>
            <person name="Jiang F."/>
            <person name="Liu H."/>
            <person name="Zhao H."/>
            <person name="Xu D."/>
            <person name="Zhang Y."/>
        </authorList>
    </citation>
    <scope>NUCLEOTIDE SEQUENCE [LARGE SCALE GENOMIC DNA]</scope>
    <source>
        <strain evidence="2">cv. Yunnan</strain>
    </source>
</reference>
<evidence type="ECO:0000313" key="2">
    <source>
        <dbReference type="Proteomes" id="UP001056120"/>
    </source>
</evidence>
<evidence type="ECO:0000313" key="1">
    <source>
        <dbReference type="EMBL" id="KAI3798471.1"/>
    </source>
</evidence>
<name>A0ACB9HSK8_9ASTR</name>
<gene>
    <name evidence="1" type="ORF">L1987_33748</name>
</gene>
<dbReference type="EMBL" id="CM042028">
    <property type="protein sequence ID" value="KAI3798471.1"/>
    <property type="molecule type" value="Genomic_DNA"/>
</dbReference>
<dbReference type="Proteomes" id="UP001056120">
    <property type="component" value="Linkage Group LG11"/>
</dbReference>